<feature type="compositionally biased region" description="Polar residues" evidence="5">
    <location>
        <begin position="242"/>
        <end position="253"/>
    </location>
</feature>
<organism evidence="8 9">
    <name type="scientific">Rickenella mellea</name>
    <dbReference type="NCBI Taxonomy" id="50990"/>
    <lineage>
        <taxon>Eukaryota</taxon>
        <taxon>Fungi</taxon>
        <taxon>Dikarya</taxon>
        <taxon>Basidiomycota</taxon>
        <taxon>Agaricomycotina</taxon>
        <taxon>Agaricomycetes</taxon>
        <taxon>Hymenochaetales</taxon>
        <taxon>Rickenellaceae</taxon>
        <taxon>Rickenella</taxon>
    </lineage>
</organism>
<keyword evidence="4 6" id="KW-0472">Membrane</keyword>
<evidence type="ECO:0000256" key="6">
    <source>
        <dbReference type="SAM" id="Phobius"/>
    </source>
</evidence>
<dbReference type="SUPFAM" id="SSF144091">
    <property type="entry name" value="Rhomboid-like"/>
    <property type="match status" value="1"/>
</dbReference>
<comment type="subcellular location">
    <subcellularLocation>
        <location evidence="1">Membrane</location>
        <topology evidence="1">Multi-pass membrane protein</topology>
    </subcellularLocation>
</comment>
<dbReference type="AlphaFoldDB" id="A0A4R5XE76"/>
<dbReference type="Proteomes" id="UP000294933">
    <property type="component" value="Unassembled WGS sequence"/>
</dbReference>
<feature type="region of interest" description="Disordered" evidence="5">
    <location>
        <begin position="242"/>
        <end position="268"/>
    </location>
</feature>
<evidence type="ECO:0000313" key="9">
    <source>
        <dbReference type="Proteomes" id="UP000294933"/>
    </source>
</evidence>
<dbReference type="VEuPathDB" id="FungiDB:BD410DRAFT_811047"/>
<name>A0A4R5XE76_9AGAM</name>
<dbReference type="OrthoDB" id="272778at2759"/>
<evidence type="ECO:0000256" key="4">
    <source>
        <dbReference type="ARBA" id="ARBA00023136"/>
    </source>
</evidence>
<keyword evidence="9" id="KW-1185">Reference proteome</keyword>
<dbReference type="InterPro" id="IPR035952">
    <property type="entry name" value="Rhomboid-like_sf"/>
</dbReference>
<accession>A0A4R5XE76</accession>
<evidence type="ECO:0000313" key="8">
    <source>
        <dbReference type="EMBL" id="TDL29394.1"/>
    </source>
</evidence>
<evidence type="ECO:0000256" key="2">
    <source>
        <dbReference type="ARBA" id="ARBA00022692"/>
    </source>
</evidence>
<reference evidence="8 9" key="1">
    <citation type="submission" date="2018-06" db="EMBL/GenBank/DDBJ databases">
        <title>A transcriptomic atlas of mushroom development highlights an independent origin of complex multicellularity.</title>
        <authorList>
            <consortium name="DOE Joint Genome Institute"/>
            <person name="Krizsan K."/>
            <person name="Almasi E."/>
            <person name="Merenyi Z."/>
            <person name="Sahu N."/>
            <person name="Viragh M."/>
            <person name="Koszo T."/>
            <person name="Mondo S."/>
            <person name="Kiss B."/>
            <person name="Balint B."/>
            <person name="Kues U."/>
            <person name="Barry K."/>
            <person name="Hegedus J.C."/>
            <person name="Henrissat B."/>
            <person name="Johnson J."/>
            <person name="Lipzen A."/>
            <person name="Ohm R."/>
            <person name="Nagy I."/>
            <person name="Pangilinan J."/>
            <person name="Yan J."/>
            <person name="Xiong Y."/>
            <person name="Grigoriev I.V."/>
            <person name="Hibbett D.S."/>
            <person name="Nagy L.G."/>
        </authorList>
    </citation>
    <scope>NUCLEOTIDE SEQUENCE [LARGE SCALE GENOMIC DNA]</scope>
    <source>
        <strain evidence="8 9">SZMC22713</strain>
    </source>
</reference>
<evidence type="ECO:0000256" key="5">
    <source>
        <dbReference type="SAM" id="MobiDB-lite"/>
    </source>
</evidence>
<dbReference type="STRING" id="50990.A0A4R5XE76"/>
<dbReference type="GO" id="GO:0016020">
    <property type="term" value="C:membrane"/>
    <property type="evidence" value="ECO:0007669"/>
    <property type="project" value="UniProtKB-SubCell"/>
</dbReference>
<evidence type="ECO:0000256" key="3">
    <source>
        <dbReference type="ARBA" id="ARBA00022989"/>
    </source>
</evidence>
<evidence type="ECO:0008006" key="10">
    <source>
        <dbReference type="Google" id="ProtNLM"/>
    </source>
</evidence>
<protein>
    <recommendedName>
        <fullName evidence="10">Peptidase S54 rhomboid domain-containing protein</fullName>
    </recommendedName>
</protein>
<feature type="chain" id="PRO_5020198662" description="Peptidase S54 rhomboid domain-containing protein" evidence="7">
    <location>
        <begin position="24"/>
        <end position="318"/>
    </location>
</feature>
<dbReference type="PANTHER" id="PTHR43066:SF21">
    <property type="entry name" value="UBIQUITIN-ASSOCIATED DOMAIN-CONTAINING PROTEIN 2"/>
    <property type="match status" value="1"/>
</dbReference>
<keyword evidence="3 6" id="KW-1133">Transmembrane helix</keyword>
<feature type="signal peptide" evidence="7">
    <location>
        <begin position="1"/>
        <end position="23"/>
    </location>
</feature>
<gene>
    <name evidence="8" type="ORF">BD410DRAFT_811047</name>
</gene>
<sequence length="318" mass="34976">MSFHHAAVSKGLMLCCAASSIAASIFDVKHYLHLQLVPHLSRHHQYWRLLLHHLPSSNSSDLLLTELLLYNASIPVERLFGGVKFASFAVVTVLTSILLEFSALLLFGRLGLNFLPSGPTSLVFSILYQYYRLVPPAYSFKILGVTLTNKVFIYIVALQLSISQPPGSAALSIVGLLAGQLYRSDVLGLKTYRLPRSVQAFSVRFLLPLIGSTKPPRRSNRATPEDVSVSRIHSIGRENEEVITTASSNANSRGSREEPPTSGLPGPSVMREWVNELTGRAERAASGIRVPNEAEVSTVTSMFPDLRREDIVGALQRR</sequence>
<dbReference type="Gene3D" id="1.20.1540.10">
    <property type="entry name" value="Rhomboid-like"/>
    <property type="match status" value="1"/>
</dbReference>
<dbReference type="PANTHER" id="PTHR43066">
    <property type="entry name" value="RHOMBOID-RELATED PROTEIN"/>
    <property type="match status" value="1"/>
</dbReference>
<proteinExistence type="predicted"/>
<evidence type="ECO:0000256" key="7">
    <source>
        <dbReference type="SAM" id="SignalP"/>
    </source>
</evidence>
<keyword evidence="7" id="KW-0732">Signal</keyword>
<keyword evidence="2 6" id="KW-0812">Transmembrane</keyword>
<evidence type="ECO:0000256" key="1">
    <source>
        <dbReference type="ARBA" id="ARBA00004141"/>
    </source>
</evidence>
<dbReference type="GO" id="GO:0004252">
    <property type="term" value="F:serine-type endopeptidase activity"/>
    <property type="evidence" value="ECO:0007669"/>
    <property type="project" value="TreeGrafter"/>
</dbReference>
<dbReference type="EMBL" id="ML170156">
    <property type="protein sequence ID" value="TDL29394.1"/>
    <property type="molecule type" value="Genomic_DNA"/>
</dbReference>
<feature type="transmembrane region" description="Helical" evidence="6">
    <location>
        <begin position="85"/>
        <end position="107"/>
    </location>
</feature>